<accession>A0A1M6HLU6</accession>
<dbReference type="RefSeq" id="WP_073153659.1">
    <property type="nucleotide sequence ID" value="NZ_FQYY01000014.1"/>
</dbReference>
<evidence type="ECO:0000313" key="3">
    <source>
        <dbReference type="Proteomes" id="UP000184225"/>
    </source>
</evidence>
<protein>
    <recommendedName>
        <fullName evidence="1">DUF4268 domain-containing protein</fullName>
    </recommendedName>
</protein>
<feature type="domain" description="DUF4268" evidence="1">
    <location>
        <begin position="172"/>
        <end position="304"/>
    </location>
</feature>
<dbReference type="EMBL" id="FQYY01000014">
    <property type="protein sequence ID" value="SHJ23142.1"/>
    <property type="molecule type" value="Genomic_DNA"/>
</dbReference>
<dbReference type="OrthoDB" id="570199at2"/>
<keyword evidence="3" id="KW-1185">Reference proteome</keyword>
<sequence length="310" mass="35879">MLGEIKKVQLRKIWKNEAYDFTPWLAENLEQIGDAIGLELEFDSKEVSVGPFSADILAKDTGTDKFVVIENQLEKTNHDHLGKCITYASVLDASAVIWIASKFTDQHKKALDWLNDHTSDEIGFYGIKVELWQIDNSQPAVRFNVVSEPNIAVRQATKRKEQGELSETRKTQFEFWTAFREKLENSGKIRSLQTPRPQYWFDIALGKSGIHLSNTFNTDRNEIGARVYIHNKKVDEWLPYFESKKDIIESKIGSELTWNPNPNNKDKVITLTKHFKLENKENWKEAINWLAENSIKFKETFAKIIKEKTA</sequence>
<dbReference type="InterPro" id="IPR011856">
    <property type="entry name" value="tRNA_endonuc-like_dom_sf"/>
</dbReference>
<dbReference type="InterPro" id="IPR025364">
    <property type="entry name" value="DUF4268"/>
</dbReference>
<dbReference type="AlphaFoldDB" id="A0A1M6HLU6"/>
<dbReference type="GO" id="GO:0003676">
    <property type="term" value="F:nucleic acid binding"/>
    <property type="evidence" value="ECO:0007669"/>
    <property type="project" value="InterPro"/>
</dbReference>
<evidence type="ECO:0000313" key="2">
    <source>
        <dbReference type="EMBL" id="SHJ23142.1"/>
    </source>
</evidence>
<dbReference type="Proteomes" id="UP000184225">
    <property type="component" value="Unassembled WGS sequence"/>
</dbReference>
<proteinExistence type="predicted"/>
<gene>
    <name evidence="2" type="ORF">SAMN04488096_1146</name>
</gene>
<name>A0A1M6HLU6_9FLAO</name>
<dbReference type="Pfam" id="PF14088">
    <property type="entry name" value="DUF4268"/>
    <property type="match status" value="1"/>
</dbReference>
<reference evidence="2 3" key="1">
    <citation type="submission" date="2016-11" db="EMBL/GenBank/DDBJ databases">
        <authorList>
            <person name="Jaros S."/>
            <person name="Januszkiewicz K."/>
            <person name="Wedrychowicz H."/>
        </authorList>
    </citation>
    <scope>NUCLEOTIDE SEQUENCE [LARGE SCALE GENOMIC DNA]</scope>
    <source>
        <strain evidence="2 3">DSM 21425</strain>
    </source>
</reference>
<organism evidence="2 3">
    <name type="scientific">Mesonia phycicola</name>
    <dbReference type="NCBI Taxonomy" id="579105"/>
    <lineage>
        <taxon>Bacteria</taxon>
        <taxon>Pseudomonadati</taxon>
        <taxon>Bacteroidota</taxon>
        <taxon>Flavobacteriia</taxon>
        <taxon>Flavobacteriales</taxon>
        <taxon>Flavobacteriaceae</taxon>
        <taxon>Mesonia</taxon>
    </lineage>
</organism>
<dbReference type="Gene3D" id="3.40.1350.10">
    <property type="match status" value="1"/>
</dbReference>
<evidence type="ECO:0000259" key="1">
    <source>
        <dbReference type="Pfam" id="PF14088"/>
    </source>
</evidence>